<keyword evidence="1" id="KW-0472">Membrane</keyword>
<evidence type="ECO:0000313" key="2">
    <source>
        <dbReference type="EMBL" id="MVP02100.1"/>
    </source>
</evidence>
<keyword evidence="1" id="KW-1133">Transmembrane helix</keyword>
<protein>
    <submittedName>
        <fullName evidence="2">Uncharacterized protein</fullName>
    </submittedName>
</protein>
<evidence type="ECO:0000256" key="1">
    <source>
        <dbReference type="SAM" id="Phobius"/>
    </source>
</evidence>
<feature type="transmembrane region" description="Helical" evidence="1">
    <location>
        <begin position="7"/>
        <end position="24"/>
    </location>
</feature>
<dbReference type="EMBL" id="RHLK01000018">
    <property type="protein sequence ID" value="MVP02100.1"/>
    <property type="molecule type" value="Genomic_DNA"/>
</dbReference>
<dbReference type="Proteomes" id="UP000490800">
    <property type="component" value="Unassembled WGS sequence"/>
</dbReference>
<keyword evidence="1" id="KW-0812">Transmembrane</keyword>
<name>A0A7X3FLZ7_9BACL</name>
<reference evidence="2 3" key="1">
    <citation type="journal article" date="2019" name="Microorganisms">
        <title>Paenibacillus lutrae sp. nov., A Chitinolytic Species Isolated from A River Otter in Castril Natural Park, Granada, Spain.</title>
        <authorList>
            <person name="Rodriguez M."/>
            <person name="Reina J.C."/>
            <person name="Bejar V."/>
            <person name="Llamas I."/>
        </authorList>
    </citation>
    <scope>NUCLEOTIDE SEQUENCE [LARGE SCALE GENOMIC DNA]</scope>
    <source>
        <strain evidence="2 3">N10</strain>
    </source>
</reference>
<evidence type="ECO:0000313" key="3">
    <source>
        <dbReference type="Proteomes" id="UP000490800"/>
    </source>
</evidence>
<organism evidence="2 3">
    <name type="scientific">Paenibacillus lutrae</name>
    <dbReference type="NCBI Taxonomy" id="2078573"/>
    <lineage>
        <taxon>Bacteria</taxon>
        <taxon>Bacillati</taxon>
        <taxon>Bacillota</taxon>
        <taxon>Bacilli</taxon>
        <taxon>Bacillales</taxon>
        <taxon>Paenibacillaceae</taxon>
        <taxon>Paenibacillus</taxon>
    </lineage>
</organism>
<accession>A0A7X3FLZ7</accession>
<sequence length="172" mass="19423">MKNNGKLMLIIALILAIILYTKFIDRSSDPATLQKLPNIAKIEVPTGGDVVSENRHDGEGMKDMREKDIFHTFAVSLYKKDYANAFSLFDLESISDYLSSPDYYGRVKAWGESIQAIGVLQSIDIVSSSTNRNEHVLRFSFSNGIRRNVTFQLGETKYIVTKPDEILNQLVK</sequence>
<proteinExistence type="predicted"/>
<comment type="caution">
    <text evidence="2">The sequence shown here is derived from an EMBL/GenBank/DDBJ whole genome shotgun (WGS) entry which is preliminary data.</text>
</comment>
<dbReference type="AlphaFoldDB" id="A0A7X3FLZ7"/>
<keyword evidence="3" id="KW-1185">Reference proteome</keyword>
<gene>
    <name evidence="2" type="ORF">EDM21_21710</name>
</gene>
<dbReference type="RefSeq" id="WP_157338528.1">
    <property type="nucleotide sequence ID" value="NZ_RHLK01000018.1"/>
</dbReference>